<dbReference type="AlphaFoldDB" id="A0A9P9IX02"/>
<sequence>MAYEDPTRHRRRYSDQGQRHRSHWSDGESDDLIRSPGLPLIAVDPPDYSIRHRDHRPLNSKHHSGHSSRESRSVAQTLEDHETNHRGRKDHRKHPPPKKRSHSESAKEKAIGTAAAAVFRIRNDPGAWVGEKGLKVAAATMAVASMGILMDVDKEKHPLAHVAVKMMEKGLMDNILGGAKQN</sequence>
<feature type="region of interest" description="Disordered" evidence="1">
    <location>
        <begin position="1"/>
        <end position="111"/>
    </location>
</feature>
<dbReference type="EMBL" id="JAGMUV010000015">
    <property type="protein sequence ID" value="KAH7133744.1"/>
    <property type="molecule type" value="Genomic_DNA"/>
</dbReference>
<feature type="compositionally biased region" description="Basic and acidic residues" evidence="1">
    <location>
        <begin position="67"/>
        <end position="85"/>
    </location>
</feature>
<proteinExistence type="predicted"/>
<evidence type="ECO:0000313" key="3">
    <source>
        <dbReference type="Proteomes" id="UP000738349"/>
    </source>
</evidence>
<evidence type="ECO:0000256" key="1">
    <source>
        <dbReference type="SAM" id="MobiDB-lite"/>
    </source>
</evidence>
<comment type="caution">
    <text evidence="2">The sequence shown here is derived from an EMBL/GenBank/DDBJ whole genome shotgun (WGS) entry which is preliminary data.</text>
</comment>
<protein>
    <submittedName>
        <fullName evidence="2">Uncharacterized protein</fullName>
    </submittedName>
</protein>
<feature type="compositionally biased region" description="Basic residues" evidence="1">
    <location>
        <begin position="52"/>
        <end position="66"/>
    </location>
</feature>
<organism evidence="2 3">
    <name type="scientific">Dactylonectria macrodidyma</name>
    <dbReference type="NCBI Taxonomy" id="307937"/>
    <lineage>
        <taxon>Eukaryota</taxon>
        <taxon>Fungi</taxon>
        <taxon>Dikarya</taxon>
        <taxon>Ascomycota</taxon>
        <taxon>Pezizomycotina</taxon>
        <taxon>Sordariomycetes</taxon>
        <taxon>Hypocreomycetidae</taxon>
        <taxon>Hypocreales</taxon>
        <taxon>Nectriaceae</taxon>
        <taxon>Dactylonectria</taxon>
    </lineage>
</organism>
<dbReference type="OrthoDB" id="3539922at2759"/>
<gene>
    <name evidence="2" type="ORF">EDB81DRAFT_859268</name>
</gene>
<reference evidence="2" key="1">
    <citation type="journal article" date="2021" name="Nat. Commun.">
        <title>Genetic determinants of endophytism in the Arabidopsis root mycobiome.</title>
        <authorList>
            <person name="Mesny F."/>
            <person name="Miyauchi S."/>
            <person name="Thiergart T."/>
            <person name="Pickel B."/>
            <person name="Atanasova L."/>
            <person name="Karlsson M."/>
            <person name="Huettel B."/>
            <person name="Barry K.W."/>
            <person name="Haridas S."/>
            <person name="Chen C."/>
            <person name="Bauer D."/>
            <person name="Andreopoulos W."/>
            <person name="Pangilinan J."/>
            <person name="LaButti K."/>
            <person name="Riley R."/>
            <person name="Lipzen A."/>
            <person name="Clum A."/>
            <person name="Drula E."/>
            <person name="Henrissat B."/>
            <person name="Kohler A."/>
            <person name="Grigoriev I.V."/>
            <person name="Martin F.M."/>
            <person name="Hacquard S."/>
        </authorList>
    </citation>
    <scope>NUCLEOTIDE SEQUENCE</scope>
    <source>
        <strain evidence="2">MPI-CAGE-AT-0147</strain>
    </source>
</reference>
<keyword evidence="3" id="KW-1185">Reference proteome</keyword>
<name>A0A9P9IX02_9HYPO</name>
<feature type="compositionally biased region" description="Basic and acidic residues" evidence="1">
    <location>
        <begin position="13"/>
        <end position="26"/>
    </location>
</feature>
<evidence type="ECO:0000313" key="2">
    <source>
        <dbReference type="EMBL" id="KAH7133744.1"/>
    </source>
</evidence>
<feature type="compositionally biased region" description="Basic residues" evidence="1">
    <location>
        <begin position="86"/>
        <end position="101"/>
    </location>
</feature>
<dbReference type="Proteomes" id="UP000738349">
    <property type="component" value="Unassembled WGS sequence"/>
</dbReference>
<accession>A0A9P9IX02</accession>